<dbReference type="InterPro" id="IPR004369">
    <property type="entry name" value="Prolyl-tRNA_editing_YbaK/EbsC"/>
</dbReference>
<dbReference type="EMBL" id="VTPU01000018">
    <property type="protein sequence ID" value="TZG33674.1"/>
    <property type="molecule type" value="Genomic_DNA"/>
</dbReference>
<proteinExistence type="inferred from homology"/>
<protein>
    <recommendedName>
        <fullName evidence="4">Cys-tRNA(Pro)/Cys-tRNA(Cys) deacylase</fullName>
        <ecNumber evidence="4">4.2.-.-</ecNumber>
    </recommendedName>
</protein>
<dbReference type="Pfam" id="PF04073">
    <property type="entry name" value="tRNA_edit"/>
    <property type="match status" value="1"/>
</dbReference>
<dbReference type="CDD" id="cd00002">
    <property type="entry name" value="YbaK_deacylase"/>
    <property type="match status" value="1"/>
</dbReference>
<reference evidence="6 7" key="1">
    <citation type="submission" date="2019-08" db="EMBL/GenBank/DDBJ databases">
        <title>Draft Genome Sequence of Halomonas eurihalina Isolated from Preserved Hide-surface.</title>
        <authorList>
            <person name="Hussain S.A."/>
            <person name="Xu A."/>
            <person name="Sarker M."/>
            <person name="Sommers C."/>
        </authorList>
    </citation>
    <scope>NUCLEOTIDE SEQUENCE [LARGE SCALE GENOMIC DNA]</scope>
    <source>
        <strain evidence="6 7">MS1</strain>
    </source>
</reference>
<dbReference type="NCBIfam" id="TIGR00011">
    <property type="entry name" value="YbaK_EbsC"/>
    <property type="match status" value="1"/>
</dbReference>
<dbReference type="GO" id="GO:0016829">
    <property type="term" value="F:lyase activity"/>
    <property type="evidence" value="ECO:0007669"/>
    <property type="project" value="UniProtKB-KW"/>
</dbReference>
<comment type="similarity">
    <text evidence="1 4">Belongs to the prolyl-tRNA editing family. YbaK/EbsC subfamily.</text>
</comment>
<dbReference type="InterPro" id="IPR036754">
    <property type="entry name" value="YbaK/aa-tRNA-synt-asso_dom_sf"/>
</dbReference>
<comment type="caution">
    <text evidence="6">The sequence shown here is derived from an EMBL/GenBank/DDBJ whole genome shotgun (WGS) entry which is preliminary data.</text>
</comment>
<keyword evidence="7" id="KW-1185">Reference proteome</keyword>
<name>A0A5D9CPV8_HALER</name>
<organism evidence="6 7">
    <name type="scientific">Halomonas eurihalina</name>
    <dbReference type="NCBI Taxonomy" id="42566"/>
    <lineage>
        <taxon>Bacteria</taxon>
        <taxon>Pseudomonadati</taxon>
        <taxon>Pseudomonadota</taxon>
        <taxon>Gammaproteobacteria</taxon>
        <taxon>Oceanospirillales</taxon>
        <taxon>Halomonadaceae</taxon>
        <taxon>Halomonas</taxon>
    </lineage>
</organism>
<dbReference type="GO" id="GO:0006412">
    <property type="term" value="P:translation"/>
    <property type="evidence" value="ECO:0007669"/>
    <property type="project" value="UniProtKB-KW"/>
</dbReference>
<evidence type="ECO:0000256" key="4">
    <source>
        <dbReference type="PIRNR" id="PIRNR006181"/>
    </source>
</evidence>
<accession>A0A5D9CPV8</accession>
<dbReference type="AlphaFoldDB" id="A0A5D9CPV8"/>
<evidence type="ECO:0000259" key="5">
    <source>
        <dbReference type="Pfam" id="PF04073"/>
    </source>
</evidence>
<keyword evidence="3 4" id="KW-0456">Lyase</keyword>
<evidence type="ECO:0000256" key="3">
    <source>
        <dbReference type="ARBA" id="ARBA00023239"/>
    </source>
</evidence>
<dbReference type="InterPro" id="IPR007214">
    <property type="entry name" value="YbaK/aa-tRNA-synth-assoc-dom"/>
</dbReference>
<keyword evidence="2 4" id="KW-0648">Protein biosynthesis</keyword>
<evidence type="ECO:0000313" key="7">
    <source>
        <dbReference type="Proteomes" id="UP000324260"/>
    </source>
</evidence>
<gene>
    <name evidence="6" type="primary">ybaK</name>
    <name evidence="6" type="ORF">FZZ93_15625</name>
</gene>
<dbReference type="PIRSF" id="PIRSF006181">
    <property type="entry name" value="EbsC_YbaK"/>
    <property type="match status" value="1"/>
</dbReference>
<sequence>MTPAVKALEKADVDFSLATYEHDPRSPAYGEEAARALGLPAEEVFKTLLACLDDGRLVMAIVPVPTQLDLKALARAAGARKAKMAEADAAERATGYVVGGISPLGQKKRLPAFVDASAEPLEAIHVSGGRRGLEIRLAPNDLVALLNARFAPLSRSRATP</sequence>
<dbReference type="SUPFAM" id="SSF55826">
    <property type="entry name" value="YbaK/ProRS associated domain"/>
    <property type="match status" value="1"/>
</dbReference>
<dbReference type="PANTHER" id="PTHR30411:SF0">
    <property type="entry name" value="CYS-TRNA(PRO)_CYS-TRNA(CYS) DEACYLASE YBAK"/>
    <property type="match status" value="1"/>
</dbReference>
<evidence type="ECO:0000313" key="6">
    <source>
        <dbReference type="EMBL" id="TZG33674.1"/>
    </source>
</evidence>
<feature type="domain" description="YbaK/aminoacyl-tRNA synthetase-associated" evidence="5">
    <location>
        <begin position="31"/>
        <end position="144"/>
    </location>
</feature>
<evidence type="ECO:0000256" key="1">
    <source>
        <dbReference type="ARBA" id="ARBA00009798"/>
    </source>
</evidence>
<evidence type="ECO:0000256" key="2">
    <source>
        <dbReference type="ARBA" id="ARBA00022917"/>
    </source>
</evidence>
<dbReference type="GO" id="GO:0002161">
    <property type="term" value="F:aminoacyl-tRNA deacylase activity"/>
    <property type="evidence" value="ECO:0007669"/>
    <property type="project" value="InterPro"/>
</dbReference>
<dbReference type="Gene3D" id="3.90.960.10">
    <property type="entry name" value="YbaK/aminoacyl-tRNA synthetase-associated domain"/>
    <property type="match status" value="1"/>
</dbReference>
<dbReference type="PANTHER" id="PTHR30411">
    <property type="entry name" value="CYTOPLASMIC PROTEIN"/>
    <property type="match status" value="1"/>
</dbReference>
<dbReference type="OrthoDB" id="9809296at2"/>
<dbReference type="RefSeq" id="WP_149323231.1">
    <property type="nucleotide sequence ID" value="NZ_JARWAH010000004.1"/>
</dbReference>
<dbReference type="EC" id="4.2.-.-" evidence="4"/>
<dbReference type="Proteomes" id="UP000324260">
    <property type="component" value="Unassembled WGS sequence"/>
</dbReference>